<gene>
    <name evidence="1" type="ORF">PIB30_035404</name>
</gene>
<protein>
    <submittedName>
        <fullName evidence="1">Uncharacterized protein</fullName>
    </submittedName>
</protein>
<proteinExistence type="predicted"/>
<reference evidence="1 2" key="1">
    <citation type="journal article" date="2023" name="Plants (Basel)">
        <title>Bridging the Gap: Combining Genomics and Transcriptomics Approaches to Understand Stylosanthes scabra, an Orphan Legume from the Brazilian Caatinga.</title>
        <authorList>
            <person name="Ferreira-Neto J.R.C."/>
            <person name="da Silva M.D."/>
            <person name="Binneck E."/>
            <person name="de Melo N.F."/>
            <person name="da Silva R.H."/>
            <person name="de Melo A.L.T.M."/>
            <person name="Pandolfi V."/>
            <person name="Bustamante F.O."/>
            <person name="Brasileiro-Vidal A.C."/>
            <person name="Benko-Iseppon A.M."/>
        </authorList>
    </citation>
    <scope>NUCLEOTIDE SEQUENCE [LARGE SCALE GENOMIC DNA]</scope>
    <source>
        <tissue evidence="1">Leaves</tissue>
    </source>
</reference>
<dbReference type="Proteomes" id="UP001341840">
    <property type="component" value="Unassembled WGS sequence"/>
</dbReference>
<dbReference type="EMBL" id="JASCZI010000169">
    <property type="protein sequence ID" value="MED6109620.1"/>
    <property type="molecule type" value="Genomic_DNA"/>
</dbReference>
<keyword evidence="2" id="KW-1185">Reference proteome</keyword>
<name>A0ABU6QD55_9FABA</name>
<evidence type="ECO:0000313" key="1">
    <source>
        <dbReference type="EMBL" id="MED6109620.1"/>
    </source>
</evidence>
<evidence type="ECO:0000313" key="2">
    <source>
        <dbReference type="Proteomes" id="UP001341840"/>
    </source>
</evidence>
<organism evidence="1 2">
    <name type="scientific">Stylosanthes scabra</name>
    <dbReference type="NCBI Taxonomy" id="79078"/>
    <lineage>
        <taxon>Eukaryota</taxon>
        <taxon>Viridiplantae</taxon>
        <taxon>Streptophyta</taxon>
        <taxon>Embryophyta</taxon>
        <taxon>Tracheophyta</taxon>
        <taxon>Spermatophyta</taxon>
        <taxon>Magnoliopsida</taxon>
        <taxon>eudicotyledons</taxon>
        <taxon>Gunneridae</taxon>
        <taxon>Pentapetalae</taxon>
        <taxon>rosids</taxon>
        <taxon>fabids</taxon>
        <taxon>Fabales</taxon>
        <taxon>Fabaceae</taxon>
        <taxon>Papilionoideae</taxon>
        <taxon>50 kb inversion clade</taxon>
        <taxon>dalbergioids sensu lato</taxon>
        <taxon>Dalbergieae</taxon>
        <taxon>Pterocarpus clade</taxon>
        <taxon>Stylosanthes</taxon>
    </lineage>
</organism>
<sequence length="120" mass="13456">MIAYASQLHMGAMNFFFFFKTPPTLLLPDPTLALKLSPLCPLYTRCELDSLASSLIFSIKPSKVNLGIRVPFDSKTSYRGDTTLFFNWGVGVIVSQIESALYTPCTWILPHQLHTYTSFG</sequence>
<accession>A0ABU6QD55</accession>
<comment type="caution">
    <text evidence="1">The sequence shown here is derived from an EMBL/GenBank/DDBJ whole genome shotgun (WGS) entry which is preliminary data.</text>
</comment>